<name>A0A5C5Z1G6_9BACT</name>
<keyword evidence="1" id="KW-0805">Transcription regulation</keyword>
<dbReference type="GO" id="GO:0043565">
    <property type="term" value="F:sequence-specific DNA binding"/>
    <property type="evidence" value="ECO:0007669"/>
    <property type="project" value="InterPro"/>
</dbReference>
<dbReference type="InterPro" id="IPR011051">
    <property type="entry name" value="RmlC_Cupin_sf"/>
</dbReference>
<dbReference type="SUPFAM" id="SSF51182">
    <property type="entry name" value="RmlC-like cupins"/>
    <property type="match status" value="1"/>
</dbReference>
<dbReference type="InterPro" id="IPR009057">
    <property type="entry name" value="Homeodomain-like_sf"/>
</dbReference>
<reference evidence="5 6" key="1">
    <citation type="submission" date="2019-02" db="EMBL/GenBank/DDBJ databases">
        <title>Deep-cultivation of Planctomycetes and their phenomic and genomic characterization uncovers novel biology.</title>
        <authorList>
            <person name="Wiegand S."/>
            <person name="Jogler M."/>
            <person name="Boedeker C."/>
            <person name="Pinto D."/>
            <person name="Vollmers J."/>
            <person name="Rivas-Marin E."/>
            <person name="Kohn T."/>
            <person name="Peeters S.H."/>
            <person name="Heuer A."/>
            <person name="Rast P."/>
            <person name="Oberbeckmann S."/>
            <person name="Bunk B."/>
            <person name="Jeske O."/>
            <person name="Meyerdierks A."/>
            <person name="Storesund J.E."/>
            <person name="Kallscheuer N."/>
            <person name="Luecker S."/>
            <person name="Lage O.M."/>
            <person name="Pohl T."/>
            <person name="Merkel B.J."/>
            <person name="Hornburger P."/>
            <person name="Mueller R.-W."/>
            <person name="Bruemmer F."/>
            <person name="Labrenz M."/>
            <person name="Spormann A.M."/>
            <person name="Op Den Camp H."/>
            <person name="Overmann J."/>
            <person name="Amann R."/>
            <person name="Jetten M.S.M."/>
            <person name="Mascher T."/>
            <person name="Medema M.H."/>
            <person name="Devos D.P."/>
            <person name="Kaster A.-K."/>
            <person name="Ovreas L."/>
            <person name="Rohde M."/>
            <person name="Galperin M.Y."/>
            <person name="Jogler C."/>
        </authorList>
    </citation>
    <scope>NUCLEOTIDE SEQUENCE [LARGE SCALE GENOMIC DNA]</scope>
    <source>
        <strain evidence="5 6">CA13</strain>
    </source>
</reference>
<dbReference type="Pfam" id="PF12833">
    <property type="entry name" value="HTH_18"/>
    <property type="match status" value="1"/>
</dbReference>
<evidence type="ECO:0000256" key="3">
    <source>
        <dbReference type="ARBA" id="ARBA00023163"/>
    </source>
</evidence>
<dbReference type="SUPFAM" id="SSF46689">
    <property type="entry name" value="Homeodomain-like"/>
    <property type="match status" value="1"/>
</dbReference>
<keyword evidence="6" id="KW-1185">Reference proteome</keyword>
<evidence type="ECO:0000256" key="2">
    <source>
        <dbReference type="ARBA" id="ARBA00023125"/>
    </source>
</evidence>
<evidence type="ECO:0000313" key="6">
    <source>
        <dbReference type="Proteomes" id="UP000315010"/>
    </source>
</evidence>
<dbReference type="AlphaFoldDB" id="A0A5C5Z1G6"/>
<comment type="caution">
    <text evidence="5">The sequence shown here is derived from an EMBL/GenBank/DDBJ whole genome shotgun (WGS) entry which is preliminary data.</text>
</comment>
<dbReference type="PANTHER" id="PTHR46796:SF13">
    <property type="entry name" value="HTH-TYPE TRANSCRIPTIONAL ACTIVATOR RHAS"/>
    <property type="match status" value="1"/>
</dbReference>
<keyword evidence="2" id="KW-0238">DNA-binding</keyword>
<accession>A0A5C5Z1G6</accession>
<gene>
    <name evidence="5" type="ORF">CA13_22030</name>
</gene>
<dbReference type="SMART" id="SM00342">
    <property type="entry name" value="HTH_ARAC"/>
    <property type="match status" value="1"/>
</dbReference>
<dbReference type="RefSeq" id="WP_146395993.1">
    <property type="nucleotide sequence ID" value="NZ_SJPJ01000001.1"/>
</dbReference>
<dbReference type="Gene3D" id="1.10.10.60">
    <property type="entry name" value="Homeodomain-like"/>
    <property type="match status" value="1"/>
</dbReference>
<dbReference type="PANTHER" id="PTHR46796">
    <property type="entry name" value="HTH-TYPE TRANSCRIPTIONAL ACTIVATOR RHAS-RELATED"/>
    <property type="match status" value="1"/>
</dbReference>
<evidence type="ECO:0000313" key="5">
    <source>
        <dbReference type="EMBL" id="TWT80757.1"/>
    </source>
</evidence>
<evidence type="ECO:0000259" key="4">
    <source>
        <dbReference type="PROSITE" id="PS01124"/>
    </source>
</evidence>
<evidence type="ECO:0000256" key="1">
    <source>
        <dbReference type="ARBA" id="ARBA00023015"/>
    </source>
</evidence>
<protein>
    <submittedName>
        <fullName evidence="5">Transcriptional activator FtrA</fullName>
    </submittedName>
</protein>
<dbReference type="InterPro" id="IPR018060">
    <property type="entry name" value="HTH_AraC"/>
</dbReference>
<feature type="domain" description="HTH araC/xylS-type" evidence="4">
    <location>
        <begin position="181"/>
        <end position="276"/>
    </location>
</feature>
<organism evidence="5 6">
    <name type="scientific">Novipirellula herctigrandis</name>
    <dbReference type="NCBI Taxonomy" id="2527986"/>
    <lineage>
        <taxon>Bacteria</taxon>
        <taxon>Pseudomonadati</taxon>
        <taxon>Planctomycetota</taxon>
        <taxon>Planctomycetia</taxon>
        <taxon>Pirellulales</taxon>
        <taxon>Pirellulaceae</taxon>
        <taxon>Novipirellula</taxon>
    </lineage>
</organism>
<dbReference type="InterPro" id="IPR050204">
    <property type="entry name" value="AraC_XylS_family_regulators"/>
</dbReference>
<dbReference type="GO" id="GO:0003700">
    <property type="term" value="F:DNA-binding transcription factor activity"/>
    <property type="evidence" value="ECO:0007669"/>
    <property type="project" value="InterPro"/>
</dbReference>
<dbReference type="OrthoDB" id="185346at2"/>
<proteinExistence type="predicted"/>
<dbReference type="PROSITE" id="PS01124">
    <property type="entry name" value="HTH_ARAC_FAMILY_2"/>
    <property type="match status" value="1"/>
</dbReference>
<dbReference type="Proteomes" id="UP000315010">
    <property type="component" value="Unassembled WGS sequence"/>
</dbReference>
<sequence>MSNHSRIVTPGPGRPRWVAPSTRSELVYLSWGSRDFSKSPIPEHHNPGWSYVVICSGTVRISQGPKERSLGSSECLLAGPGCSYGLRHAKGERCELLVWIFRSAPNHSPLGLGTDLFQTVTLDTETRRFVENLHAQTREEISRVRDFFEPSVIHIRELLDIQIMRSLHGPRKESVQDRRLTLAYDWMLNNLELNDPVRSLCDYLQISQSTLHRLFRDHYSMAPGAVHRRLRVQEAQRLIEEEGWQVKQAAYRLGYHHANDLSRALSRAVADETTSN</sequence>
<keyword evidence="3" id="KW-0804">Transcription</keyword>
<dbReference type="EMBL" id="SJPJ01000001">
    <property type="protein sequence ID" value="TWT80757.1"/>
    <property type="molecule type" value="Genomic_DNA"/>
</dbReference>